<organism evidence="1 2">
    <name type="scientific">Camellia lanceoleosa</name>
    <dbReference type="NCBI Taxonomy" id="1840588"/>
    <lineage>
        <taxon>Eukaryota</taxon>
        <taxon>Viridiplantae</taxon>
        <taxon>Streptophyta</taxon>
        <taxon>Embryophyta</taxon>
        <taxon>Tracheophyta</taxon>
        <taxon>Spermatophyta</taxon>
        <taxon>Magnoliopsida</taxon>
        <taxon>eudicotyledons</taxon>
        <taxon>Gunneridae</taxon>
        <taxon>Pentapetalae</taxon>
        <taxon>asterids</taxon>
        <taxon>Ericales</taxon>
        <taxon>Theaceae</taxon>
        <taxon>Camellia</taxon>
    </lineage>
</organism>
<evidence type="ECO:0000313" key="2">
    <source>
        <dbReference type="Proteomes" id="UP001060215"/>
    </source>
</evidence>
<keyword evidence="2" id="KW-1185">Reference proteome</keyword>
<accession>A0ACC0J5C0</accession>
<dbReference type="EMBL" id="CM045758">
    <property type="protein sequence ID" value="KAI8031446.1"/>
    <property type="molecule type" value="Genomic_DNA"/>
</dbReference>
<proteinExistence type="predicted"/>
<sequence>MGHSAISVDDTLKIIVCREQQKKLSAPEMELVAAKQERFTSYHCSKTNKIPKKKPLVVIGVLTPFGRKSNRDAIRKAWMGTGAALKKMEDKKGIIVRFIIGRSLDRDIDNENKQTNDFNILVCSRSL</sequence>
<reference evidence="1 2" key="1">
    <citation type="journal article" date="2022" name="Plant J.">
        <title>Chromosome-level genome of Camellia lanceoleosa provides a valuable resource for understanding genome evolution and self-incompatibility.</title>
        <authorList>
            <person name="Gong W."/>
            <person name="Xiao S."/>
            <person name="Wang L."/>
            <person name="Liao Z."/>
            <person name="Chang Y."/>
            <person name="Mo W."/>
            <person name="Hu G."/>
            <person name="Li W."/>
            <person name="Zhao G."/>
            <person name="Zhu H."/>
            <person name="Hu X."/>
            <person name="Ji K."/>
            <person name="Xiang X."/>
            <person name="Song Q."/>
            <person name="Yuan D."/>
            <person name="Jin S."/>
            <person name="Zhang L."/>
        </authorList>
    </citation>
    <scope>NUCLEOTIDE SEQUENCE [LARGE SCALE GENOMIC DNA]</scope>
    <source>
        <strain evidence="1">SQ_2022a</strain>
    </source>
</reference>
<evidence type="ECO:0000313" key="1">
    <source>
        <dbReference type="EMBL" id="KAI8031446.1"/>
    </source>
</evidence>
<dbReference type="Proteomes" id="UP001060215">
    <property type="component" value="Chromosome 1"/>
</dbReference>
<comment type="caution">
    <text evidence="1">The sequence shown here is derived from an EMBL/GenBank/DDBJ whole genome shotgun (WGS) entry which is preliminary data.</text>
</comment>
<protein>
    <submittedName>
        <fullName evidence="1">Hydroxyproline O-galactosyltransferase HPGT1</fullName>
    </submittedName>
</protein>
<name>A0ACC0J5C0_9ERIC</name>
<gene>
    <name evidence="1" type="ORF">LOK49_LG01G00819</name>
</gene>